<comment type="subcellular location">
    <subcellularLocation>
        <location evidence="1">Membrane</location>
        <topology evidence="1">Multi-pass membrane protein</topology>
    </subcellularLocation>
</comment>
<name>R7UQQ0_CAPTE</name>
<reference evidence="17" key="3">
    <citation type="submission" date="2015-06" db="UniProtKB">
        <authorList>
            <consortium name="EnsemblMetazoa"/>
        </authorList>
    </citation>
    <scope>IDENTIFICATION</scope>
</reference>
<proteinExistence type="inferred from homology"/>
<evidence type="ECO:0000313" key="16">
    <source>
        <dbReference type="EMBL" id="ELU06262.1"/>
    </source>
</evidence>
<feature type="non-terminal residue" evidence="16">
    <location>
        <position position="402"/>
    </location>
</feature>
<gene>
    <name evidence="16" type="ORF">CAPTEDRAFT_115990</name>
</gene>
<dbReference type="AlphaFoldDB" id="R7UQQ0"/>
<sequence>MQLPSITVLVCGLFAAYISHSMWTLYSLFYPKACSSNERCIPSYLAKGGRELDLWIYTSQYAKAKSESSMNLILHSKNLDIHTETETVVNVSLPRKTRNNGTLYVHSFITPRGKTPFSGSWVVAAVESLTTYMLPQADTFKLMGGEQKENQKVCESQSRSHPMTHWRSSLFVSVMEDDIALNAKEIPSELYKFLINYQGEYLPILYIDQISTRTKHLMVVNETCKEMPLTVVYRPISVGKLRMWVNMEQSMKMLHGLGFTEKDTDEMKGIFADTTLHFLLLTFLVAAFHLLFDCLAFKNDISYWRQRDSMVGLSTRTVLWRCVSTIIIFFYLMDEETSLIVLIPAGVGSIIELWKVTKAFKVKLGWKGYLPTFQLGSQSDKEKETQNFDSEAMKYLSYLLYP</sequence>
<comment type="function">
    <text evidence="13">Scramblase that mediates the translocation of glucosaminylphosphatidylinositol (alpha-D-GlcN-(1-6)-(1,2-diacyl-sn-glycero-3-phospho)-1D-myo-inositol, GlcN-PI) across the endoplasmic reticulum (ER) membrane, from the cytosolic leaflet to the luminal leaflet of the ER membrane, where it participates in the biosynthesis of glycosylphosphatidylinositol (GPI). GPI is a lipid glycoconjugate involved in post-translational modification of proteins. Can also translocate 1,2-diacyl-sn-glycero-3-phospho-(1D-myo-inositol) (phosphatidylinositol or PI), as well as several other phospholipids (1,2-diacyl-sn-glycero-3-phosphocholine, 1,2-diacyl-sn-glycero-3-phosphoethanolamine), and N-acetylglucosaminylphosphatidylinositol (GlcNAc-PI) in vitro.</text>
</comment>
<organism evidence="16">
    <name type="scientific">Capitella teleta</name>
    <name type="common">Polychaete worm</name>
    <dbReference type="NCBI Taxonomy" id="283909"/>
    <lineage>
        <taxon>Eukaryota</taxon>
        <taxon>Metazoa</taxon>
        <taxon>Spiralia</taxon>
        <taxon>Lophotrochozoa</taxon>
        <taxon>Annelida</taxon>
        <taxon>Polychaeta</taxon>
        <taxon>Sedentaria</taxon>
        <taxon>Scolecida</taxon>
        <taxon>Capitellidae</taxon>
        <taxon>Capitella</taxon>
    </lineage>
</organism>
<evidence type="ECO:0000256" key="15">
    <source>
        <dbReference type="SAM" id="Phobius"/>
    </source>
</evidence>
<evidence type="ECO:0000256" key="12">
    <source>
        <dbReference type="ARBA" id="ARBA00043155"/>
    </source>
</evidence>
<dbReference type="Pfam" id="PF05602">
    <property type="entry name" value="CLPTM1"/>
    <property type="match status" value="1"/>
</dbReference>
<comment type="similarity">
    <text evidence="2">Belongs to the CLPTM1 family.</text>
</comment>
<feature type="transmembrane region" description="Helical" evidence="15">
    <location>
        <begin position="318"/>
        <end position="333"/>
    </location>
</feature>
<dbReference type="FunCoup" id="R7UQQ0">
    <property type="interactions" value="1661"/>
</dbReference>
<comment type="catalytic activity">
    <reaction evidence="9">
        <text>6-(alpha-D-glucosaminyl)-(1-octadecanoyl,2-(9Z)-octadecenoyl-sn-glycero-3-phospho)-1D-myo-inositol(in) = 6-(alpha-D-glucosaminyl)-(1-octadecanoyl,2-(9Z)-octadecenoyl-sn-glycero-3-phospho)-1D-myo-inositol(out)</text>
        <dbReference type="Rhea" id="RHEA:71495"/>
        <dbReference type="ChEBI" id="CHEBI:190691"/>
    </reaction>
</comment>
<protein>
    <recommendedName>
        <fullName evidence="10">Lipid scramblase CLPTM1L</fullName>
    </recommendedName>
    <alternativeName>
        <fullName evidence="12">Cisplatin resistance-related protein 9</fullName>
    </alternativeName>
    <alternativeName>
        <fullName evidence="11">Cleft lip and palate transmembrane protein 1-like protein</fullName>
    </alternativeName>
</protein>
<evidence type="ECO:0000256" key="13">
    <source>
        <dbReference type="ARBA" id="ARBA00045827"/>
    </source>
</evidence>
<evidence type="ECO:0000256" key="5">
    <source>
        <dbReference type="ARBA" id="ARBA00023136"/>
    </source>
</evidence>
<comment type="catalytic activity">
    <reaction evidence="14">
        <text>a 6-(alpha-D-glucosaminyl)-1-(1,2-diacyl-sn-glycero-3-phospho)-1D-myo-inositol(in) = a 6-(alpha-D-glucosaminyl)-1-(1,2-diacyl-sn-glycero-3-phospho)-1D-myo-inositol(out)</text>
        <dbReference type="Rhea" id="RHEA:71491"/>
        <dbReference type="ChEBI" id="CHEBI:57997"/>
    </reaction>
</comment>
<comment type="catalytic activity">
    <reaction evidence="7">
        <text>a 1,2-diacyl-sn-glycero-3-phosphocholine(in) = a 1,2-diacyl-sn-glycero-3-phosphocholine(out)</text>
        <dbReference type="Rhea" id="RHEA:38571"/>
        <dbReference type="ChEBI" id="CHEBI:57643"/>
    </reaction>
</comment>
<dbReference type="PANTHER" id="PTHR21347:SF0">
    <property type="entry name" value="LIPID SCRAMBLASE CLPTM1L"/>
    <property type="match status" value="1"/>
</dbReference>
<evidence type="ECO:0000256" key="3">
    <source>
        <dbReference type="ARBA" id="ARBA00022692"/>
    </source>
</evidence>
<dbReference type="EMBL" id="AMQN01007495">
    <property type="status" value="NOT_ANNOTATED_CDS"/>
    <property type="molecule type" value="Genomic_DNA"/>
</dbReference>
<evidence type="ECO:0000256" key="1">
    <source>
        <dbReference type="ARBA" id="ARBA00004141"/>
    </source>
</evidence>
<dbReference type="InterPro" id="IPR008429">
    <property type="entry name" value="CLPTM1"/>
</dbReference>
<dbReference type="PANTHER" id="PTHR21347">
    <property type="entry name" value="CLEFT LIP AND PALATE ASSOCIATED TRANSMEMBRANE PROTEIN-RELATED"/>
    <property type="match status" value="1"/>
</dbReference>
<evidence type="ECO:0000256" key="14">
    <source>
        <dbReference type="ARBA" id="ARBA00093208"/>
    </source>
</evidence>
<evidence type="ECO:0000313" key="18">
    <source>
        <dbReference type="Proteomes" id="UP000014760"/>
    </source>
</evidence>
<dbReference type="EnsemblMetazoa" id="CapteT115990">
    <property type="protein sequence ID" value="CapteP115990"/>
    <property type="gene ID" value="CapteG115990"/>
</dbReference>
<feature type="transmembrane region" description="Helical" evidence="15">
    <location>
        <begin position="339"/>
        <end position="357"/>
    </location>
</feature>
<evidence type="ECO:0000256" key="4">
    <source>
        <dbReference type="ARBA" id="ARBA00022989"/>
    </source>
</evidence>
<evidence type="ECO:0000256" key="10">
    <source>
        <dbReference type="ARBA" id="ARBA00040905"/>
    </source>
</evidence>
<evidence type="ECO:0000256" key="2">
    <source>
        <dbReference type="ARBA" id="ARBA00009310"/>
    </source>
</evidence>
<comment type="catalytic activity">
    <reaction evidence="6">
        <text>a 1,2-diacyl-sn-glycero-3-phosphoethanolamine(in) = a 1,2-diacyl-sn-glycero-3-phosphoethanolamine(out)</text>
        <dbReference type="Rhea" id="RHEA:38895"/>
        <dbReference type="ChEBI" id="CHEBI:64612"/>
    </reaction>
</comment>
<reference evidence="18" key="1">
    <citation type="submission" date="2012-12" db="EMBL/GenBank/DDBJ databases">
        <authorList>
            <person name="Hellsten U."/>
            <person name="Grimwood J."/>
            <person name="Chapman J.A."/>
            <person name="Shapiro H."/>
            <person name="Aerts A."/>
            <person name="Otillar R.P."/>
            <person name="Terry A.Y."/>
            <person name="Boore J.L."/>
            <person name="Simakov O."/>
            <person name="Marletaz F."/>
            <person name="Cho S.-J."/>
            <person name="Edsinger-Gonzales E."/>
            <person name="Havlak P."/>
            <person name="Kuo D.-H."/>
            <person name="Larsson T."/>
            <person name="Lv J."/>
            <person name="Arendt D."/>
            <person name="Savage R."/>
            <person name="Osoegawa K."/>
            <person name="de Jong P."/>
            <person name="Lindberg D.R."/>
            <person name="Seaver E.C."/>
            <person name="Weisblat D.A."/>
            <person name="Putnam N.H."/>
            <person name="Grigoriev I.V."/>
            <person name="Rokhsar D.S."/>
        </authorList>
    </citation>
    <scope>NUCLEOTIDE SEQUENCE</scope>
    <source>
        <strain evidence="18">I ESC-2004</strain>
    </source>
</reference>
<keyword evidence="18" id="KW-1185">Reference proteome</keyword>
<evidence type="ECO:0000256" key="8">
    <source>
        <dbReference type="ARBA" id="ARBA00035895"/>
    </source>
</evidence>
<dbReference type="STRING" id="283909.R7UQQ0"/>
<accession>R7UQQ0</accession>
<keyword evidence="5 15" id="KW-0472">Membrane</keyword>
<dbReference type="OrthoDB" id="378564at2759"/>
<dbReference type="HOGENOM" id="CLU_019907_4_0_1"/>
<evidence type="ECO:0000256" key="7">
    <source>
        <dbReference type="ARBA" id="ARBA00024631"/>
    </source>
</evidence>
<comment type="catalytic activity">
    <reaction evidence="8">
        <text>a 1,2-diacyl-sn-glycero-3-phospho-(1D-myo-inositol)(in) = a 1,2-diacyl-sn-glycero-3-phospho-(1D-myo-inositol)(out)</text>
        <dbReference type="Rhea" id="RHEA:38691"/>
        <dbReference type="ChEBI" id="CHEBI:57880"/>
    </reaction>
</comment>
<reference evidence="16 18" key="2">
    <citation type="journal article" date="2013" name="Nature">
        <title>Insights into bilaterian evolution from three spiralian genomes.</title>
        <authorList>
            <person name="Simakov O."/>
            <person name="Marletaz F."/>
            <person name="Cho S.J."/>
            <person name="Edsinger-Gonzales E."/>
            <person name="Havlak P."/>
            <person name="Hellsten U."/>
            <person name="Kuo D.H."/>
            <person name="Larsson T."/>
            <person name="Lv J."/>
            <person name="Arendt D."/>
            <person name="Savage R."/>
            <person name="Osoegawa K."/>
            <person name="de Jong P."/>
            <person name="Grimwood J."/>
            <person name="Chapman J.A."/>
            <person name="Shapiro H."/>
            <person name="Aerts A."/>
            <person name="Otillar R.P."/>
            <person name="Terry A.Y."/>
            <person name="Boore J.L."/>
            <person name="Grigoriev I.V."/>
            <person name="Lindberg D.R."/>
            <person name="Seaver E.C."/>
            <person name="Weisblat D.A."/>
            <person name="Putnam N.H."/>
            <person name="Rokhsar D.S."/>
        </authorList>
    </citation>
    <scope>NUCLEOTIDE SEQUENCE</scope>
    <source>
        <strain evidence="16 18">I ESC-2004</strain>
    </source>
</reference>
<dbReference type="OMA" id="TTMWRAF"/>
<dbReference type="Proteomes" id="UP000014760">
    <property type="component" value="Unassembled WGS sequence"/>
</dbReference>
<dbReference type="GO" id="GO:0012505">
    <property type="term" value="C:endomembrane system"/>
    <property type="evidence" value="ECO:0007669"/>
    <property type="project" value="TreeGrafter"/>
</dbReference>
<evidence type="ECO:0000256" key="6">
    <source>
        <dbReference type="ARBA" id="ARBA00024615"/>
    </source>
</evidence>
<evidence type="ECO:0000313" key="17">
    <source>
        <dbReference type="EnsemblMetazoa" id="CapteP115990"/>
    </source>
</evidence>
<keyword evidence="3 15" id="KW-0812">Transmembrane</keyword>
<evidence type="ECO:0000256" key="9">
    <source>
        <dbReference type="ARBA" id="ARBA00036810"/>
    </source>
</evidence>
<keyword evidence="4 15" id="KW-1133">Transmembrane helix</keyword>
<feature type="transmembrane region" description="Helical" evidence="15">
    <location>
        <begin position="276"/>
        <end position="297"/>
    </location>
</feature>
<dbReference type="GO" id="GO:0016020">
    <property type="term" value="C:membrane"/>
    <property type="evidence" value="ECO:0007669"/>
    <property type="project" value="UniProtKB-SubCell"/>
</dbReference>
<dbReference type="EMBL" id="KB300813">
    <property type="protein sequence ID" value="ELU06262.1"/>
    <property type="molecule type" value="Genomic_DNA"/>
</dbReference>
<evidence type="ECO:0000256" key="11">
    <source>
        <dbReference type="ARBA" id="ARBA00042320"/>
    </source>
</evidence>